<evidence type="ECO:0000313" key="2">
    <source>
        <dbReference type="Proteomes" id="UP000003009"/>
    </source>
</evidence>
<accession>C4GIN1</accession>
<dbReference type="Proteomes" id="UP000003009">
    <property type="component" value="Unassembled WGS sequence"/>
</dbReference>
<organism evidence="1 2">
    <name type="scientific">Kingella oralis ATCC 51147</name>
    <dbReference type="NCBI Taxonomy" id="629741"/>
    <lineage>
        <taxon>Bacteria</taxon>
        <taxon>Pseudomonadati</taxon>
        <taxon>Pseudomonadota</taxon>
        <taxon>Betaproteobacteria</taxon>
        <taxon>Neisseriales</taxon>
        <taxon>Neisseriaceae</taxon>
        <taxon>Kingella</taxon>
    </lineage>
</organism>
<keyword evidence="2" id="KW-1185">Reference proteome</keyword>
<gene>
    <name evidence="1" type="ORF">GCWU000324_01902</name>
</gene>
<dbReference type="STRING" id="629741.GCWU000324_01902"/>
<dbReference type="EMBL" id="ACJW02000003">
    <property type="protein sequence ID" value="EEP67653.1"/>
    <property type="molecule type" value="Genomic_DNA"/>
</dbReference>
<sequence>MPVFRPCRRFAAYHEQGQAPAPRASHSFRLPNIALAPQDSLKT</sequence>
<dbReference type="AlphaFoldDB" id="C4GIN1"/>
<proteinExistence type="predicted"/>
<evidence type="ECO:0000313" key="1">
    <source>
        <dbReference type="EMBL" id="EEP67653.1"/>
    </source>
</evidence>
<name>C4GIN1_9NEIS</name>
<reference evidence="1" key="1">
    <citation type="submission" date="2009-04" db="EMBL/GenBank/DDBJ databases">
        <authorList>
            <person name="Weinstock G."/>
            <person name="Sodergren E."/>
            <person name="Clifton S."/>
            <person name="Fulton L."/>
            <person name="Fulton B."/>
            <person name="Courtney L."/>
            <person name="Fronick C."/>
            <person name="Harrison M."/>
            <person name="Strong C."/>
            <person name="Farmer C."/>
            <person name="Delahaunty K."/>
            <person name="Markovic C."/>
            <person name="Hall O."/>
            <person name="Minx P."/>
            <person name="Tomlinson C."/>
            <person name="Mitreva M."/>
            <person name="Nelson J."/>
            <person name="Hou S."/>
            <person name="Wollam A."/>
            <person name="Pepin K.H."/>
            <person name="Johnson M."/>
            <person name="Bhonagiri V."/>
            <person name="Nash W.E."/>
            <person name="Warren W."/>
            <person name="Chinwalla A."/>
            <person name="Mardis E.R."/>
            <person name="Wilson R.K."/>
        </authorList>
    </citation>
    <scope>NUCLEOTIDE SEQUENCE [LARGE SCALE GENOMIC DNA]</scope>
    <source>
        <strain evidence="1">ATCC 51147</strain>
    </source>
</reference>
<dbReference type="HOGENOM" id="CLU_3234791_0_0_4"/>
<protein>
    <submittedName>
        <fullName evidence="1">Uncharacterized protein</fullName>
    </submittedName>
</protein>
<comment type="caution">
    <text evidence="1">The sequence shown here is derived from an EMBL/GenBank/DDBJ whole genome shotgun (WGS) entry which is preliminary data.</text>
</comment>